<dbReference type="InterPro" id="IPR050567">
    <property type="entry name" value="Mitochondrial_Carrier"/>
</dbReference>
<feature type="chain" id="PRO_5042248518" evidence="12">
    <location>
        <begin position="16"/>
        <end position="323"/>
    </location>
</feature>
<dbReference type="InterPro" id="IPR018108">
    <property type="entry name" value="MCP_transmembrane"/>
</dbReference>
<accession>A0AAD3CIN7</accession>
<keyword evidence="6 11" id="KW-1133">Transmembrane helix</keyword>
<dbReference type="PANTHER" id="PTHR45624:SF10">
    <property type="entry name" value="SLC (SOLUTE CARRIER) HOMOLOG"/>
    <property type="match status" value="1"/>
</dbReference>
<feature type="repeat" description="Solcar" evidence="9">
    <location>
        <begin position="238"/>
        <end position="319"/>
    </location>
</feature>
<sequence length="323" mass="34357">MKLILLTQLALAVQGFIAPITPSGKVMGRNGRVPSQRLENSHLQVLPSAATSLIAGSIAGAVGVGAAYPLDTIKTHQQIKEDSCSEIDYVLSPTGEISIVACQEKGMFKSISDIWNTSGIAGFYGGVQTSMAGQAIIKATAFSVNAAAISDGFDLIYAAAIAGFVTAFLAVPVDRIKVLMQTNSFASEYDCFNAVVDKEGLKGLMLTGLVPTLFREVPAYTLYFYLYGMMMSSAGDMFGSIAPAISGAVSGALCVVPVHPVDVVKTVVQHSATEWQEVVQNIYEGQGLEGFWEGLLPRMGRAAVNHSITFAVYEALMHNWQTI</sequence>
<evidence type="ECO:0000256" key="4">
    <source>
        <dbReference type="ARBA" id="ARBA00022692"/>
    </source>
</evidence>
<gene>
    <name evidence="13" type="ORF">CTEN210_03060</name>
</gene>
<comment type="similarity">
    <text evidence="2 10">Belongs to the mitochondrial carrier (TC 2.A.29) family.</text>
</comment>
<feature type="transmembrane region" description="Helical" evidence="11">
    <location>
        <begin position="155"/>
        <end position="173"/>
    </location>
</feature>
<evidence type="ECO:0000256" key="7">
    <source>
        <dbReference type="ARBA" id="ARBA00023128"/>
    </source>
</evidence>
<evidence type="ECO:0000256" key="2">
    <source>
        <dbReference type="ARBA" id="ARBA00006375"/>
    </source>
</evidence>
<keyword evidence="12" id="KW-0732">Signal</keyword>
<dbReference type="PROSITE" id="PS50920">
    <property type="entry name" value="SOLCAR"/>
    <property type="match status" value="2"/>
</dbReference>
<dbReference type="Proteomes" id="UP001054902">
    <property type="component" value="Unassembled WGS sequence"/>
</dbReference>
<evidence type="ECO:0000313" key="13">
    <source>
        <dbReference type="EMBL" id="GFH46586.1"/>
    </source>
</evidence>
<keyword evidence="7" id="KW-0496">Mitochondrion</keyword>
<dbReference type="GO" id="GO:0022857">
    <property type="term" value="F:transmembrane transporter activity"/>
    <property type="evidence" value="ECO:0007669"/>
    <property type="project" value="TreeGrafter"/>
</dbReference>
<protein>
    <submittedName>
        <fullName evidence="13">Solute carrier family 25 (Mitochondrial carnitine/acylcarnitine transporter), member 20/29</fullName>
    </submittedName>
</protein>
<comment type="subcellular location">
    <subcellularLocation>
        <location evidence="1">Mitochondrion membrane</location>
        <topology evidence="1">Multi-pass membrane protein</topology>
    </subcellularLocation>
</comment>
<keyword evidence="5" id="KW-0677">Repeat</keyword>
<evidence type="ECO:0000256" key="3">
    <source>
        <dbReference type="ARBA" id="ARBA00022448"/>
    </source>
</evidence>
<evidence type="ECO:0000256" key="1">
    <source>
        <dbReference type="ARBA" id="ARBA00004225"/>
    </source>
</evidence>
<evidence type="ECO:0000256" key="6">
    <source>
        <dbReference type="ARBA" id="ARBA00022989"/>
    </source>
</evidence>
<dbReference type="SUPFAM" id="SSF103506">
    <property type="entry name" value="Mitochondrial carrier"/>
    <property type="match status" value="1"/>
</dbReference>
<keyword evidence="4 9" id="KW-0812">Transmembrane</keyword>
<keyword evidence="3 10" id="KW-0813">Transport</keyword>
<dbReference type="AlphaFoldDB" id="A0AAD3CIN7"/>
<dbReference type="GO" id="GO:0031966">
    <property type="term" value="C:mitochondrial membrane"/>
    <property type="evidence" value="ECO:0007669"/>
    <property type="project" value="UniProtKB-SubCell"/>
</dbReference>
<reference evidence="13 14" key="1">
    <citation type="journal article" date="2021" name="Sci. Rep.">
        <title>The genome of the diatom Chaetoceros tenuissimus carries an ancient integrated fragment of an extant virus.</title>
        <authorList>
            <person name="Hongo Y."/>
            <person name="Kimura K."/>
            <person name="Takaki Y."/>
            <person name="Yoshida Y."/>
            <person name="Baba S."/>
            <person name="Kobayashi G."/>
            <person name="Nagasaki K."/>
            <person name="Hano T."/>
            <person name="Tomaru Y."/>
        </authorList>
    </citation>
    <scope>NUCLEOTIDE SEQUENCE [LARGE SCALE GENOMIC DNA]</scope>
    <source>
        <strain evidence="13 14">NIES-3715</strain>
    </source>
</reference>
<name>A0AAD3CIN7_9STRA</name>
<dbReference type="InterPro" id="IPR023395">
    <property type="entry name" value="MCP_dom_sf"/>
</dbReference>
<evidence type="ECO:0000256" key="12">
    <source>
        <dbReference type="SAM" id="SignalP"/>
    </source>
</evidence>
<dbReference type="Pfam" id="PF00153">
    <property type="entry name" value="Mito_carr"/>
    <property type="match status" value="3"/>
</dbReference>
<keyword evidence="14" id="KW-1185">Reference proteome</keyword>
<evidence type="ECO:0000256" key="11">
    <source>
        <dbReference type="SAM" id="Phobius"/>
    </source>
</evidence>
<evidence type="ECO:0000256" key="9">
    <source>
        <dbReference type="PROSITE-ProRule" id="PRU00282"/>
    </source>
</evidence>
<dbReference type="PANTHER" id="PTHR45624">
    <property type="entry name" value="MITOCHONDRIAL BASIC AMINO ACIDS TRANSPORTER-RELATED"/>
    <property type="match status" value="1"/>
</dbReference>
<evidence type="ECO:0000256" key="5">
    <source>
        <dbReference type="ARBA" id="ARBA00022737"/>
    </source>
</evidence>
<evidence type="ECO:0000256" key="10">
    <source>
        <dbReference type="RuleBase" id="RU000488"/>
    </source>
</evidence>
<feature type="repeat" description="Solcar" evidence="9">
    <location>
        <begin position="150"/>
        <end position="233"/>
    </location>
</feature>
<comment type="caution">
    <text evidence="13">The sequence shown here is derived from an EMBL/GenBank/DDBJ whole genome shotgun (WGS) entry which is preliminary data.</text>
</comment>
<evidence type="ECO:0000256" key="8">
    <source>
        <dbReference type="ARBA" id="ARBA00023136"/>
    </source>
</evidence>
<dbReference type="EMBL" id="BLLK01000022">
    <property type="protein sequence ID" value="GFH46586.1"/>
    <property type="molecule type" value="Genomic_DNA"/>
</dbReference>
<evidence type="ECO:0000313" key="14">
    <source>
        <dbReference type="Proteomes" id="UP001054902"/>
    </source>
</evidence>
<dbReference type="Gene3D" id="1.50.40.10">
    <property type="entry name" value="Mitochondrial carrier domain"/>
    <property type="match status" value="2"/>
</dbReference>
<organism evidence="13 14">
    <name type="scientific">Chaetoceros tenuissimus</name>
    <dbReference type="NCBI Taxonomy" id="426638"/>
    <lineage>
        <taxon>Eukaryota</taxon>
        <taxon>Sar</taxon>
        <taxon>Stramenopiles</taxon>
        <taxon>Ochrophyta</taxon>
        <taxon>Bacillariophyta</taxon>
        <taxon>Coscinodiscophyceae</taxon>
        <taxon>Chaetocerotophycidae</taxon>
        <taxon>Chaetocerotales</taxon>
        <taxon>Chaetocerotaceae</taxon>
        <taxon>Chaetoceros</taxon>
    </lineage>
</organism>
<feature type="signal peptide" evidence="12">
    <location>
        <begin position="1"/>
        <end position="15"/>
    </location>
</feature>
<keyword evidence="8 9" id="KW-0472">Membrane</keyword>
<proteinExistence type="inferred from homology"/>